<proteinExistence type="predicted"/>
<accession>A0ABQ5V3M4</accession>
<dbReference type="Proteomes" id="UP001161390">
    <property type="component" value="Unassembled WGS sequence"/>
</dbReference>
<dbReference type="Gene3D" id="3.50.50.60">
    <property type="entry name" value="FAD/NAD(P)-binding domain"/>
    <property type="match status" value="1"/>
</dbReference>
<dbReference type="InterPro" id="IPR036188">
    <property type="entry name" value="FAD/NAD-bd_sf"/>
</dbReference>
<gene>
    <name evidence="3" type="primary">dadA</name>
    <name evidence="3" type="ORF">GCM10007854_25190</name>
</gene>
<evidence type="ECO:0000256" key="1">
    <source>
        <dbReference type="ARBA" id="ARBA00023002"/>
    </source>
</evidence>
<name>A0ABQ5V3M4_9PROT</name>
<dbReference type="Pfam" id="PF01266">
    <property type="entry name" value="DAO"/>
    <property type="match status" value="1"/>
</dbReference>
<reference evidence="3" key="2">
    <citation type="submission" date="2023-01" db="EMBL/GenBank/DDBJ databases">
        <title>Draft genome sequence of Algimonas porphyrae strain NBRC 108216.</title>
        <authorList>
            <person name="Sun Q."/>
            <person name="Mori K."/>
        </authorList>
    </citation>
    <scope>NUCLEOTIDE SEQUENCE</scope>
    <source>
        <strain evidence="3">NBRC 108216</strain>
    </source>
</reference>
<sequence length="362" mass="38640">MRLSDMTALSPHIVIIGAGLIGLSCADSLLSAGMEVTLLEARSGPVQGASFANSGMIHPSQSGGWAQAFPAPDAGQSIRDFALKSRDLLERRMDSLGLKAMRARPRGCYQLFDTDMAARQAQADYAARQIQANPVTDPVSTFSRPGLYFPDDRSGDARAYGRALAESVQERGGLLITDATEVRLHRHGGSRVGVRLGTHRFKADHVIIACGAQSPALLAQLGLTLPVVPIRGWAADFARPDKIDLPRIPVMDVQTRSAFTPFRNRIRLSGTLGEASAAPLLARWADILPVSMQTLGAPLQIWSGLRPVSQTGAPIIGRVADGLWVNAGHAHMGWTLCAASGRLMSDLIAGKAVENSFDYTAT</sequence>
<dbReference type="EMBL" id="BSNJ01000005">
    <property type="protein sequence ID" value="GLQ21564.1"/>
    <property type="molecule type" value="Genomic_DNA"/>
</dbReference>
<evidence type="ECO:0000259" key="2">
    <source>
        <dbReference type="Pfam" id="PF01266"/>
    </source>
</evidence>
<protein>
    <submittedName>
        <fullName evidence="3">D-amino acid dehydrogenase</fullName>
    </submittedName>
</protein>
<evidence type="ECO:0000313" key="3">
    <source>
        <dbReference type="EMBL" id="GLQ21564.1"/>
    </source>
</evidence>
<keyword evidence="1" id="KW-0560">Oxidoreductase</keyword>
<dbReference type="InterPro" id="IPR006076">
    <property type="entry name" value="FAD-dep_OxRdtase"/>
</dbReference>
<dbReference type="PANTHER" id="PTHR13847">
    <property type="entry name" value="SARCOSINE DEHYDROGENASE-RELATED"/>
    <property type="match status" value="1"/>
</dbReference>
<dbReference type="Gene3D" id="3.30.9.10">
    <property type="entry name" value="D-Amino Acid Oxidase, subunit A, domain 2"/>
    <property type="match status" value="1"/>
</dbReference>
<dbReference type="PROSITE" id="PS51257">
    <property type="entry name" value="PROKAR_LIPOPROTEIN"/>
    <property type="match status" value="1"/>
</dbReference>
<comment type="caution">
    <text evidence="3">The sequence shown here is derived from an EMBL/GenBank/DDBJ whole genome shotgun (WGS) entry which is preliminary data.</text>
</comment>
<keyword evidence="4" id="KW-1185">Reference proteome</keyword>
<dbReference type="PANTHER" id="PTHR13847:SF289">
    <property type="entry name" value="GLYCINE OXIDASE"/>
    <property type="match status" value="1"/>
</dbReference>
<dbReference type="SUPFAM" id="SSF51905">
    <property type="entry name" value="FAD/NAD(P)-binding domain"/>
    <property type="match status" value="1"/>
</dbReference>
<dbReference type="RefSeq" id="WP_284373247.1">
    <property type="nucleotide sequence ID" value="NZ_BSNJ01000005.1"/>
</dbReference>
<organism evidence="3 4">
    <name type="scientific">Algimonas porphyrae</name>
    <dbReference type="NCBI Taxonomy" id="1128113"/>
    <lineage>
        <taxon>Bacteria</taxon>
        <taxon>Pseudomonadati</taxon>
        <taxon>Pseudomonadota</taxon>
        <taxon>Alphaproteobacteria</taxon>
        <taxon>Maricaulales</taxon>
        <taxon>Robiginitomaculaceae</taxon>
        <taxon>Algimonas</taxon>
    </lineage>
</organism>
<feature type="domain" description="FAD dependent oxidoreductase" evidence="2">
    <location>
        <begin position="13"/>
        <end position="347"/>
    </location>
</feature>
<evidence type="ECO:0000313" key="4">
    <source>
        <dbReference type="Proteomes" id="UP001161390"/>
    </source>
</evidence>
<reference evidence="3" key="1">
    <citation type="journal article" date="2014" name="Int. J. Syst. Evol. Microbiol.">
        <title>Complete genome of a new Firmicutes species belonging to the dominant human colonic microbiota ('Ruminococcus bicirculans') reveals two chromosomes and a selective capacity to utilize plant glucans.</title>
        <authorList>
            <consortium name="NISC Comparative Sequencing Program"/>
            <person name="Wegmann U."/>
            <person name="Louis P."/>
            <person name="Goesmann A."/>
            <person name="Henrissat B."/>
            <person name="Duncan S.H."/>
            <person name="Flint H.J."/>
        </authorList>
    </citation>
    <scope>NUCLEOTIDE SEQUENCE</scope>
    <source>
        <strain evidence="3">NBRC 108216</strain>
    </source>
</reference>